<dbReference type="Pfam" id="PF17517">
    <property type="entry name" value="IgGFc_binding"/>
    <property type="match status" value="1"/>
</dbReference>
<name>A0A644SNV7_9ZZZZ</name>
<comment type="caution">
    <text evidence="2">The sequence shown here is derived from an EMBL/GenBank/DDBJ whole genome shotgun (WGS) entry which is preliminary data.</text>
</comment>
<accession>A0A644SNV7</accession>
<dbReference type="EMBL" id="VSSQ01000003">
    <property type="protein sequence ID" value="MPL56313.1"/>
    <property type="molecule type" value="Genomic_DNA"/>
</dbReference>
<organism evidence="2">
    <name type="scientific">bioreactor metagenome</name>
    <dbReference type="NCBI Taxonomy" id="1076179"/>
    <lineage>
        <taxon>unclassified sequences</taxon>
        <taxon>metagenomes</taxon>
        <taxon>ecological metagenomes</taxon>
    </lineage>
</organism>
<dbReference type="PANTHER" id="PTHR46534:SF1">
    <property type="entry name" value="IGGFC-BINDING PROTEIN N-TERMINAL DOMAIN-CONTAINING PROTEIN"/>
    <property type="match status" value="1"/>
</dbReference>
<reference evidence="2" key="1">
    <citation type="submission" date="2019-08" db="EMBL/GenBank/DDBJ databases">
        <authorList>
            <person name="Kucharzyk K."/>
            <person name="Murdoch R.W."/>
            <person name="Higgins S."/>
            <person name="Loffler F."/>
        </authorList>
    </citation>
    <scope>NUCLEOTIDE SEQUENCE</scope>
</reference>
<dbReference type="InterPro" id="IPR026341">
    <property type="entry name" value="T9SS_type_B"/>
</dbReference>
<dbReference type="Pfam" id="PF13585">
    <property type="entry name" value="CHU_C"/>
    <property type="match status" value="1"/>
</dbReference>
<sequence length="849" mass="95367">MIRKFIIFFIFFTFSAIPVKAQLDLEHWFPPFFQSVSGTAISEIKIYLSTDKTQPFKVNIYNHNQLIDSVTLSNAQPIEYTLKDDSMIRTNVAKRTMSATTMGIYIAGEQSFYASLRVQDTYSEIMASKGKSALGKEFYVVNDQVLLYESPNEPPNTLNAPKMNYQASILATEDNTKIKVFNYNKNLTFTDGSTDDITNIILNKGEAYIIAALKKDNKDPNPPHPVLDDNDPNLIGAKIISDKPIVVNNGNFLSQDIGDSGGNINLDQSVPTTKIGKEYFVVNGMTVVEASMEKVIIVATKDNTEVFFNNETKSTVTLNEGKYFLGPFPNKFLPGSEQTFVNAEPKQVPTKGMYIRTSKPAYVFQLIGGYNDMPKGPVTPQTGKTSGMTFSYPLDIDYYPHEKPNLIQVPSVERIGKFRNDVKITVKSPEAAKIYVNGFPLPSGSEMHGKNGWKYNTLLYQVGDVNISSDKSLNIDVVGGKPFTGFASSYTGFSNDPYITKNGRCIEETVILSVSNINFEKIQWQLNGIDIPGANSPTFLPSLAGTYRCKLIYAYGDFSYFTNEIFVDKCPYLVTEKIIDNICSGKDFTILPQFSPPNTKFEVIKTEIITPPIQGEAKVIDTDISVKISESFSGENRIVYKITADNGFYEIITAKFKVYEAPNFPILSPIDPIGIDKNKFIYNLLQSTVLNDDNSLSLKFYKTNTINASNEISSPKNFITTQKSVFLKITNTNNCSKIVEVKLNQPELPPTNVPDTAEFPNTFTPNNDGYNDFWNFQSLENYLDLQVMIFDKHGSKVYQYTVGKPFYWDGKDLSNRKLPTGTYWAILKGINPEKNEILNKSMWIYLKNR</sequence>
<proteinExistence type="predicted"/>
<dbReference type="PANTHER" id="PTHR46534">
    <property type="entry name" value="IGGFC_BINDING DOMAIN-CONTAINING PROTEIN"/>
    <property type="match status" value="1"/>
</dbReference>
<feature type="domain" description="IgGFc-binding protein N-terminal" evidence="1">
    <location>
        <begin position="132"/>
        <end position="479"/>
    </location>
</feature>
<gene>
    <name evidence="2" type="ORF">SDC9_01797</name>
</gene>
<evidence type="ECO:0000259" key="1">
    <source>
        <dbReference type="Pfam" id="PF17517"/>
    </source>
</evidence>
<evidence type="ECO:0000313" key="2">
    <source>
        <dbReference type="EMBL" id="MPL56313.1"/>
    </source>
</evidence>
<dbReference type="InterPro" id="IPR035234">
    <property type="entry name" value="IgGFc-bd_N"/>
</dbReference>
<dbReference type="NCBIfam" id="TIGR04131">
    <property type="entry name" value="Bac_Flav_CTERM"/>
    <property type="match status" value="1"/>
</dbReference>
<dbReference type="AlphaFoldDB" id="A0A644SNV7"/>
<protein>
    <recommendedName>
        <fullName evidence="1">IgGFc-binding protein N-terminal domain-containing protein</fullName>
    </recommendedName>
</protein>